<gene>
    <name evidence="1" type="ORF">ACFQO8_08795</name>
</gene>
<comment type="caution">
    <text evidence="1">The sequence shown here is derived from an EMBL/GenBank/DDBJ whole genome shotgun (WGS) entry which is preliminary data.</text>
</comment>
<dbReference type="EMBL" id="JBHTCE010000001">
    <property type="protein sequence ID" value="MFC7390245.1"/>
    <property type="molecule type" value="Genomic_DNA"/>
</dbReference>
<reference evidence="2" key="1">
    <citation type="journal article" date="2019" name="Int. J. Syst. Evol. Microbiol.">
        <title>The Global Catalogue of Microorganisms (GCM) 10K type strain sequencing project: providing services to taxonomists for standard genome sequencing and annotation.</title>
        <authorList>
            <consortium name="The Broad Institute Genomics Platform"/>
            <consortium name="The Broad Institute Genome Sequencing Center for Infectious Disease"/>
            <person name="Wu L."/>
            <person name="Ma J."/>
        </authorList>
    </citation>
    <scope>NUCLEOTIDE SEQUENCE [LARGE SCALE GENOMIC DNA]</scope>
    <source>
        <strain evidence="2">CCUG 55590</strain>
    </source>
</reference>
<dbReference type="Proteomes" id="UP001596439">
    <property type="component" value="Unassembled WGS sequence"/>
</dbReference>
<name>A0ABW2PQ60_9BACL</name>
<evidence type="ECO:0000313" key="2">
    <source>
        <dbReference type="Proteomes" id="UP001596439"/>
    </source>
</evidence>
<protein>
    <submittedName>
        <fullName evidence="1">Uncharacterized protein</fullName>
    </submittedName>
</protein>
<evidence type="ECO:0000313" key="1">
    <source>
        <dbReference type="EMBL" id="MFC7390245.1"/>
    </source>
</evidence>
<accession>A0ABW2PQ60</accession>
<organism evidence="1 2">
    <name type="scientific">Exiguobacterium aestuarii</name>
    <dbReference type="NCBI Taxonomy" id="273527"/>
    <lineage>
        <taxon>Bacteria</taxon>
        <taxon>Bacillati</taxon>
        <taxon>Bacillota</taxon>
        <taxon>Bacilli</taxon>
        <taxon>Bacillales</taxon>
        <taxon>Bacillales Family XII. Incertae Sedis</taxon>
        <taxon>Exiguobacterium</taxon>
    </lineage>
</organism>
<proteinExistence type="predicted"/>
<keyword evidence="2" id="KW-1185">Reference proteome</keyword>
<dbReference type="RefSeq" id="WP_214789134.1">
    <property type="nucleotide sequence ID" value="NZ_JANIEL010000018.1"/>
</dbReference>
<sequence length="64" mass="7301">MMLFAETPELVAYKEVVGETMVVTFESMHSETFSISAQVRSDLDIADSLFMTGWQQYMEQVEVS</sequence>